<evidence type="ECO:0000313" key="2">
    <source>
        <dbReference type="Proteomes" id="UP000182840"/>
    </source>
</evidence>
<reference evidence="2" key="1">
    <citation type="submission" date="2016-11" db="EMBL/GenBank/DDBJ databases">
        <title>Mesorhizobium oceanicum sp. nov., isolated from deep seawater in South China Sea.</title>
        <authorList>
            <person name="Fu G.-Y."/>
        </authorList>
    </citation>
    <scope>NUCLEOTIDE SEQUENCE [LARGE SCALE GENOMIC DNA]</scope>
    <source>
        <strain evidence="2">B7</strain>
    </source>
</reference>
<dbReference type="AlphaFoldDB" id="A0A1L3SPY8"/>
<evidence type="ECO:0000313" key="1">
    <source>
        <dbReference type="EMBL" id="APH71469.1"/>
    </source>
</evidence>
<sequence length="69" mass="7750">MNVMRHASLPAVPIKPIHGPWRAGGYEAQNRHNRTRALMIMAGVFTEDDGGMRSMISAHLMDRYKTLVS</sequence>
<organism evidence="1 2">
    <name type="scientific">Aquibium oceanicum</name>
    <dbReference type="NCBI Taxonomy" id="1670800"/>
    <lineage>
        <taxon>Bacteria</taxon>
        <taxon>Pseudomonadati</taxon>
        <taxon>Pseudomonadota</taxon>
        <taxon>Alphaproteobacteria</taxon>
        <taxon>Hyphomicrobiales</taxon>
        <taxon>Phyllobacteriaceae</taxon>
        <taxon>Aquibium</taxon>
    </lineage>
</organism>
<protein>
    <submittedName>
        <fullName evidence="1">Uncharacterized protein</fullName>
    </submittedName>
</protein>
<dbReference type="STRING" id="1670800.BSQ44_08870"/>
<name>A0A1L3SPY8_9HYPH</name>
<dbReference type="RefSeq" id="WP_072603162.1">
    <property type="nucleotide sequence ID" value="NZ_CP018171.1"/>
</dbReference>
<dbReference type="OrthoDB" id="9096065at2"/>
<accession>A0A1L3SPY8</accession>
<keyword evidence="2" id="KW-1185">Reference proteome</keyword>
<dbReference type="Proteomes" id="UP000182840">
    <property type="component" value="Chromosome"/>
</dbReference>
<dbReference type="KEGG" id="meso:BSQ44_08870"/>
<proteinExistence type="predicted"/>
<gene>
    <name evidence="1" type="ORF">BSQ44_08870</name>
</gene>
<dbReference type="EMBL" id="CP018171">
    <property type="protein sequence ID" value="APH71469.1"/>
    <property type="molecule type" value="Genomic_DNA"/>
</dbReference>